<evidence type="ECO:0000256" key="1">
    <source>
        <dbReference type="SAM" id="MobiDB-lite"/>
    </source>
</evidence>
<dbReference type="EMBL" id="JARJCW010000002">
    <property type="protein sequence ID" value="KAJ7228365.1"/>
    <property type="molecule type" value="Genomic_DNA"/>
</dbReference>
<dbReference type="InterPro" id="IPR006785">
    <property type="entry name" value="Pex14_N"/>
</dbReference>
<name>A0AAD6YT16_9AGAR</name>
<dbReference type="AlphaFoldDB" id="A0AAD6YT16"/>
<gene>
    <name evidence="3" type="ORF">GGX14DRAFT_538652</name>
</gene>
<dbReference type="Proteomes" id="UP001219525">
    <property type="component" value="Unassembled WGS sequence"/>
</dbReference>
<evidence type="ECO:0000313" key="4">
    <source>
        <dbReference type="Proteomes" id="UP001219525"/>
    </source>
</evidence>
<proteinExistence type="predicted"/>
<dbReference type="InterPro" id="IPR036388">
    <property type="entry name" value="WH-like_DNA-bd_sf"/>
</dbReference>
<sequence>MSKEDSNSNVGTATATPPALAPSSGSADTPQNVEPPTPLPPSVPPPNSESEDRTDLLAKARAFLHQPQVQREDLASKRRFLADKGLNEVEVEGLLREMPVQRPVVPPRSYPQPPPSNLPVLLLGVARLFSWLVGGAAALAFIYHRILLPRVTETSLARNSIKSHQLSLLYKLNTSLAALKESQTEVAAVMPKPESYKEPSVSAACASLDALLKAAEQQGDEVSRIYAVSLLRCAIADFRAGAGARNPNTAELFTLLAGKIPWLVSEEGRSFENHIWETLSTCPLFVSTASPSPDDIPEAAPPATDRNQEILYWSYTPPEPVPPTAILQSLSRLAATIPKSSAENRSPLQHALQAMTDFTGYISSQMYAPYVPMGTRFAPGVAMGAVEEEVRKEIRTLKGLVLNRRTFLPSPPVRSQ</sequence>
<dbReference type="Gene3D" id="1.10.10.10">
    <property type="entry name" value="Winged helix-like DNA-binding domain superfamily/Winged helix DNA-binding domain"/>
    <property type="match status" value="1"/>
</dbReference>
<accession>A0AAD6YT16</accession>
<organism evidence="3 4">
    <name type="scientific">Mycena pura</name>
    <dbReference type="NCBI Taxonomy" id="153505"/>
    <lineage>
        <taxon>Eukaryota</taxon>
        <taxon>Fungi</taxon>
        <taxon>Dikarya</taxon>
        <taxon>Basidiomycota</taxon>
        <taxon>Agaricomycotina</taxon>
        <taxon>Agaricomycetes</taxon>
        <taxon>Agaricomycetidae</taxon>
        <taxon>Agaricales</taxon>
        <taxon>Marasmiineae</taxon>
        <taxon>Mycenaceae</taxon>
        <taxon>Mycena</taxon>
    </lineage>
</organism>
<feature type="region of interest" description="Disordered" evidence="1">
    <location>
        <begin position="1"/>
        <end position="59"/>
    </location>
</feature>
<reference evidence="3" key="1">
    <citation type="submission" date="2023-03" db="EMBL/GenBank/DDBJ databases">
        <title>Massive genome expansion in bonnet fungi (Mycena s.s.) driven by repeated elements and novel gene families across ecological guilds.</title>
        <authorList>
            <consortium name="Lawrence Berkeley National Laboratory"/>
            <person name="Harder C.B."/>
            <person name="Miyauchi S."/>
            <person name="Viragh M."/>
            <person name="Kuo A."/>
            <person name="Thoen E."/>
            <person name="Andreopoulos B."/>
            <person name="Lu D."/>
            <person name="Skrede I."/>
            <person name="Drula E."/>
            <person name="Henrissat B."/>
            <person name="Morin E."/>
            <person name="Kohler A."/>
            <person name="Barry K."/>
            <person name="LaButti K."/>
            <person name="Morin E."/>
            <person name="Salamov A."/>
            <person name="Lipzen A."/>
            <person name="Mereny Z."/>
            <person name="Hegedus B."/>
            <person name="Baldrian P."/>
            <person name="Stursova M."/>
            <person name="Weitz H."/>
            <person name="Taylor A."/>
            <person name="Grigoriev I.V."/>
            <person name="Nagy L.G."/>
            <person name="Martin F."/>
            <person name="Kauserud H."/>
        </authorList>
    </citation>
    <scope>NUCLEOTIDE SEQUENCE</scope>
    <source>
        <strain evidence="3">9144</strain>
    </source>
</reference>
<comment type="caution">
    <text evidence="3">The sequence shown here is derived from an EMBL/GenBank/DDBJ whole genome shotgun (WGS) entry which is preliminary data.</text>
</comment>
<dbReference type="Pfam" id="PF04695">
    <property type="entry name" value="Pex14_N"/>
    <property type="match status" value="1"/>
</dbReference>
<evidence type="ECO:0000259" key="2">
    <source>
        <dbReference type="Pfam" id="PF04695"/>
    </source>
</evidence>
<keyword evidence="4" id="KW-1185">Reference proteome</keyword>
<evidence type="ECO:0000313" key="3">
    <source>
        <dbReference type="EMBL" id="KAJ7228365.1"/>
    </source>
</evidence>
<feature type="compositionally biased region" description="Low complexity" evidence="1">
    <location>
        <begin position="11"/>
        <end position="27"/>
    </location>
</feature>
<protein>
    <recommendedName>
        <fullName evidence="2">Peroxisome membrane anchor protein Pex14p N-terminal domain-containing protein</fullName>
    </recommendedName>
</protein>
<feature type="compositionally biased region" description="Pro residues" evidence="1">
    <location>
        <begin position="33"/>
        <end position="47"/>
    </location>
</feature>
<feature type="domain" description="Peroxisome membrane anchor protein Pex14p N-terminal" evidence="2">
    <location>
        <begin position="52"/>
        <end position="97"/>
    </location>
</feature>